<keyword evidence="2" id="KW-1185">Reference proteome</keyword>
<proteinExistence type="predicted"/>
<protein>
    <submittedName>
        <fullName evidence="1">Uncharacterized protein</fullName>
    </submittedName>
</protein>
<dbReference type="Proteomes" id="UP000386847">
    <property type="component" value="Chromosome"/>
</dbReference>
<organism evidence="1 2">
    <name type="scientific">Raineyella fluvialis</name>
    <dbReference type="NCBI Taxonomy" id="2662261"/>
    <lineage>
        <taxon>Bacteria</taxon>
        <taxon>Bacillati</taxon>
        <taxon>Actinomycetota</taxon>
        <taxon>Actinomycetes</taxon>
        <taxon>Propionibacteriales</taxon>
        <taxon>Propionibacteriaceae</taxon>
        <taxon>Raineyella</taxon>
    </lineage>
</organism>
<dbReference type="AlphaFoldDB" id="A0A5Q2FB96"/>
<dbReference type="EMBL" id="CP045725">
    <property type="protein sequence ID" value="QGF24152.1"/>
    <property type="molecule type" value="Genomic_DNA"/>
</dbReference>
<evidence type="ECO:0000313" key="1">
    <source>
        <dbReference type="EMBL" id="QGF24152.1"/>
    </source>
</evidence>
<dbReference type="RefSeq" id="WP_153572681.1">
    <property type="nucleotide sequence ID" value="NZ_CP045725.1"/>
</dbReference>
<accession>A0A5Q2FB96</accession>
<dbReference type="KEGG" id="rain:Rai3103_11235"/>
<reference evidence="1 2" key="1">
    <citation type="submission" date="2019-10" db="EMBL/GenBank/DDBJ databases">
        <title>Genomic analysis of Raineyella sp. CBA3103.</title>
        <authorList>
            <person name="Roh S.W."/>
        </authorList>
    </citation>
    <scope>NUCLEOTIDE SEQUENCE [LARGE SCALE GENOMIC DNA]</scope>
    <source>
        <strain evidence="1 2">CBA3103</strain>
    </source>
</reference>
<evidence type="ECO:0000313" key="2">
    <source>
        <dbReference type="Proteomes" id="UP000386847"/>
    </source>
</evidence>
<sequence length="193" mass="20670">MADLPAPGRRIALRWHDEDGPRELIGYVQGAEPQGLAILDRTLAVRLLPWSALESWRAVPQVPRGRDPLRADRALLDRMASDPRLTPDSARPEGGGSDVCQVARLCDLLGPGIPDQPPAAYDTGNGTAAADLGTAEGRAIVVGEWATVRLSDGDRADEVVAALARWAAYRDARTIQVRGIDRPLAGFTVLAQP</sequence>
<name>A0A5Q2FB96_9ACTN</name>
<gene>
    <name evidence="1" type="ORF">Rai3103_11235</name>
</gene>